<dbReference type="KEGG" id="ddu:GF1_28790"/>
<dbReference type="EMBL" id="AP024233">
    <property type="protein sequence ID" value="BCO10503.1"/>
    <property type="molecule type" value="Genomic_DNA"/>
</dbReference>
<evidence type="ECO:0000313" key="2">
    <source>
        <dbReference type="Proteomes" id="UP001063350"/>
    </source>
</evidence>
<accession>A0A915U3A9</accession>
<protein>
    <submittedName>
        <fullName evidence="1">Uncharacterized protein</fullName>
    </submittedName>
</protein>
<name>A0A915U3A9_9BACT</name>
<sequence>MKKSGGCSLYETVGGVGWECQGKKTEEIRVDSAGTNRNAYNRAACTLEAMAEMLVAQGAKQEAKELLHGYYYQVFSRYSAFRREVRKAVATSPLLAGMGI</sequence>
<keyword evidence="2" id="KW-1185">Reference proteome</keyword>
<gene>
    <name evidence="1" type="ORF">GF1_28790</name>
</gene>
<organism evidence="1 2">
    <name type="scientific">Desulfolithobacter dissulfuricans</name>
    <dbReference type="NCBI Taxonomy" id="2795293"/>
    <lineage>
        <taxon>Bacteria</taxon>
        <taxon>Pseudomonadati</taxon>
        <taxon>Thermodesulfobacteriota</taxon>
        <taxon>Desulfobulbia</taxon>
        <taxon>Desulfobulbales</taxon>
        <taxon>Desulfobulbaceae</taxon>
        <taxon>Desulfolithobacter</taxon>
    </lineage>
</organism>
<dbReference type="AlphaFoldDB" id="A0A915U3A9"/>
<evidence type="ECO:0000313" key="1">
    <source>
        <dbReference type="EMBL" id="BCO10503.1"/>
    </source>
</evidence>
<dbReference type="Proteomes" id="UP001063350">
    <property type="component" value="Chromosome"/>
</dbReference>
<reference evidence="1" key="1">
    <citation type="submission" date="2020-12" db="EMBL/GenBank/DDBJ databases">
        <title>Desulfobium dissulfuricans gen. nov., sp. nov., a novel mesophilic, sulfate-reducing bacterium isolated from a deep-sea hydrothermal vent.</title>
        <authorList>
            <person name="Hashimoto Y."/>
            <person name="Tame A."/>
            <person name="Sawayama S."/>
            <person name="Miyazaki J."/>
            <person name="Takai K."/>
            <person name="Nakagawa S."/>
        </authorList>
    </citation>
    <scope>NUCLEOTIDE SEQUENCE</scope>
    <source>
        <strain evidence="1">GF1</strain>
    </source>
</reference>
<proteinExistence type="predicted"/>